<evidence type="ECO:0000259" key="10">
    <source>
        <dbReference type="Pfam" id="PF02771"/>
    </source>
</evidence>
<evidence type="ECO:0000256" key="2">
    <source>
        <dbReference type="ARBA" id="ARBA00009347"/>
    </source>
</evidence>
<dbReference type="GO" id="GO:0003995">
    <property type="term" value="F:acyl-CoA dehydrogenase activity"/>
    <property type="evidence" value="ECO:0007669"/>
    <property type="project" value="TreeGrafter"/>
</dbReference>
<dbReference type="Pfam" id="PF02771">
    <property type="entry name" value="Acyl-CoA_dh_N"/>
    <property type="match status" value="1"/>
</dbReference>
<evidence type="ECO:0000256" key="3">
    <source>
        <dbReference type="ARBA" id="ARBA00011738"/>
    </source>
</evidence>
<feature type="domain" description="Acyl-CoA oxidase/dehydrogenase middle" evidence="9">
    <location>
        <begin position="128"/>
        <end position="212"/>
    </location>
</feature>
<evidence type="ECO:0000313" key="12">
    <source>
        <dbReference type="Proteomes" id="UP000067626"/>
    </source>
</evidence>
<dbReference type="STRING" id="52.CMC5_071760"/>
<dbReference type="GO" id="GO:0050660">
    <property type="term" value="F:flavin adenine dinucleotide binding"/>
    <property type="evidence" value="ECO:0007669"/>
    <property type="project" value="InterPro"/>
</dbReference>
<dbReference type="Gene3D" id="1.10.540.10">
    <property type="entry name" value="Acyl-CoA dehydrogenase/oxidase, N-terminal domain"/>
    <property type="match status" value="1"/>
</dbReference>
<evidence type="ECO:0000256" key="7">
    <source>
        <dbReference type="RuleBase" id="RU362125"/>
    </source>
</evidence>
<organism evidence="11 12">
    <name type="scientific">Chondromyces crocatus</name>
    <dbReference type="NCBI Taxonomy" id="52"/>
    <lineage>
        <taxon>Bacteria</taxon>
        <taxon>Pseudomonadati</taxon>
        <taxon>Myxococcota</taxon>
        <taxon>Polyangia</taxon>
        <taxon>Polyangiales</taxon>
        <taxon>Polyangiaceae</taxon>
        <taxon>Chondromyces</taxon>
    </lineage>
</organism>
<dbReference type="SUPFAM" id="SSF56645">
    <property type="entry name" value="Acyl-CoA dehydrogenase NM domain-like"/>
    <property type="match status" value="1"/>
</dbReference>
<dbReference type="SUPFAM" id="SSF47203">
    <property type="entry name" value="Acyl-CoA dehydrogenase C-terminal domain-like"/>
    <property type="match status" value="1"/>
</dbReference>
<dbReference type="PANTHER" id="PTHR48083">
    <property type="entry name" value="MEDIUM-CHAIN SPECIFIC ACYL-COA DEHYDROGENASE, MITOCHONDRIAL-RELATED"/>
    <property type="match status" value="1"/>
</dbReference>
<keyword evidence="4 7" id="KW-0285">Flavoprotein</keyword>
<reference evidence="11 12" key="1">
    <citation type="submission" date="2015-07" db="EMBL/GenBank/DDBJ databases">
        <title>Genome analysis of myxobacterium Chondromyces crocatus Cm c5 reveals a high potential for natural compound synthesis and the genetic basis for the loss of fruiting body formation.</title>
        <authorList>
            <person name="Zaburannyi N."/>
            <person name="Bunk B."/>
            <person name="Maier J."/>
            <person name="Overmann J."/>
            <person name="Mueller R."/>
        </authorList>
    </citation>
    <scope>NUCLEOTIDE SEQUENCE [LARGE SCALE GENOMIC DNA]</scope>
    <source>
        <strain evidence="11 12">Cm c5</strain>
    </source>
</reference>
<keyword evidence="5 7" id="KW-0274">FAD</keyword>
<comment type="cofactor">
    <cofactor evidence="1 7">
        <name>FAD</name>
        <dbReference type="ChEBI" id="CHEBI:57692"/>
    </cofactor>
</comment>
<dbReference type="GO" id="GO:0005737">
    <property type="term" value="C:cytoplasm"/>
    <property type="evidence" value="ECO:0007669"/>
    <property type="project" value="TreeGrafter"/>
</dbReference>
<gene>
    <name evidence="11" type="primary">fadE</name>
    <name evidence="11" type="ORF">CMC5_071760</name>
</gene>
<evidence type="ECO:0000259" key="9">
    <source>
        <dbReference type="Pfam" id="PF02770"/>
    </source>
</evidence>
<proteinExistence type="inferred from homology"/>
<dbReference type="RefSeq" id="WP_050434498.1">
    <property type="nucleotide sequence ID" value="NZ_CP012159.1"/>
</dbReference>
<dbReference type="InterPro" id="IPR013786">
    <property type="entry name" value="AcylCoA_DH/ox_N"/>
</dbReference>
<dbReference type="Pfam" id="PF00441">
    <property type="entry name" value="Acyl-CoA_dh_1"/>
    <property type="match status" value="1"/>
</dbReference>
<protein>
    <submittedName>
        <fullName evidence="11">Acyl-CoA dehydrogenase</fullName>
    </submittedName>
</protein>
<evidence type="ECO:0000256" key="5">
    <source>
        <dbReference type="ARBA" id="ARBA00022827"/>
    </source>
</evidence>
<dbReference type="PANTHER" id="PTHR48083:SF13">
    <property type="entry name" value="ACYL-COA DEHYDROGENASE FAMILY MEMBER 11"/>
    <property type="match status" value="1"/>
</dbReference>
<dbReference type="PIRSF" id="PIRSF016578">
    <property type="entry name" value="HsaA"/>
    <property type="match status" value="1"/>
</dbReference>
<dbReference type="EMBL" id="CP012159">
    <property type="protein sequence ID" value="AKT42948.1"/>
    <property type="molecule type" value="Genomic_DNA"/>
</dbReference>
<evidence type="ECO:0000256" key="1">
    <source>
        <dbReference type="ARBA" id="ARBA00001974"/>
    </source>
</evidence>
<name>A0A0K1EQP5_CHOCO</name>
<dbReference type="InterPro" id="IPR050741">
    <property type="entry name" value="Acyl-CoA_dehydrogenase"/>
</dbReference>
<feature type="domain" description="Acyl-CoA dehydrogenase/oxidase C-terminal" evidence="8">
    <location>
        <begin position="238"/>
        <end position="387"/>
    </location>
</feature>
<dbReference type="Pfam" id="PF02770">
    <property type="entry name" value="Acyl-CoA_dh_M"/>
    <property type="match status" value="1"/>
</dbReference>
<dbReference type="InterPro" id="IPR037069">
    <property type="entry name" value="AcylCoA_DH/ox_N_sf"/>
</dbReference>
<keyword evidence="12" id="KW-1185">Reference proteome</keyword>
<dbReference type="InterPro" id="IPR009100">
    <property type="entry name" value="AcylCoA_DH/oxidase_NM_dom_sf"/>
</dbReference>
<dbReference type="Gene3D" id="2.40.110.10">
    <property type="entry name" value="Butyryl-CoA Dehydrogenase, subunit A, domain 2"/>
    <property type="match status" value="1"/>
</dbReference>
<comment type="subunit">
    <text evidence="3">Homodimer.</text>
</comment>
<accession>A0A0K1EQP5</accession>
<sequence>MDFELSPELRALRQDVRAFVDERIIPDEAALVAEDRQRKSDTLRRLQGEARAAGLWTPHLPPSHGGRGLGIMGMCALFREMGRSPVGARVFHCDAPDQGNMDLLLGSATPAQQERWLKPLCEGEITSAFCMTEPAPGAGADPSNLQTRATRDGNGWVIEGHKWYSTGGGDAAFLIVMARTSDDPRAGATMFLVDRKAEGVEHVRDIPVMAEPLLAHREAELKFHGVRVDDDAVLAGVGEGFRLAQQRLVPARLTHCMRWLGLATRALDLCKQYIATRHSFGQVLARHQMIQKMIADSAAAIHAGNLMTLHCAWMLERGQAKEARPYSSMAKNHVANTLLKVLDDAIQMHGGLGYSDDMPFASWYRHARAARIADGPDEIHTMVVARDFLTRGLDLLV</sequence>
<dbReference type="InterPro" id="IPR046373">
    <property type="entry name" value="Acyl-CoA_Oxase/DH_mid-dom_sf"/>
</dbReference>
<evidence type="ECO:0000256" key="6">
    <source>
        <dbReference type="ARBA" id="ARBA00023002"/>
    </source>
</evidence>
<dbReference type="Gene3D" id="1.20.140.10">
    <property type="entry name" value="Butyryl-CoA Dehydrogenase, subunit A, domain 3"/>
    <property type="match status" value="1"/>
</dbReference>
<dbReference type="AlphaFoldDB" id="A0A0K1EQP5"/>
<dbReference type="InterPro" id="IPR036250">
    <property type="entry name" value="AcylCo_DH-like_C"/>
</dbReference>
<keyword evidence="6 7" id="KW-0560">Oxidoreductase</keyword>
<dbReference type="InterPro" id="IPR006091">
    <property type="entry name" value="Acyl-CoA_Oxase/DH_mid-dom"/>
</dbReference>
<evidence type="ECO:0000256" key="4">
    <source>
        <dbReference type="ARBA" id="ARBA00022630"/>
    </source>
</evidence>
<dbReference type="Proteomes" id="UP000067626">
    <property type="component" value="Chromosome"/>
</dbReference>
<evidence type="ECO:0000259" key="8">
    <source>
        <dbReference type="Pfam" id="PF00441"/>
    </source>
</evidence>
<dbReference type="KEGG" id="ccro:CMC5_071760"/>
<feature type="domain" description="Acyl-CoA dehydrogenase/oxidase N-terminal" evidence="10">
    <location>
        <begin position="6"/>
        <end position="124"/>
    </location>
</feature>
<evidence type="ECO:0000313" key="11">
    <source>
        <dbReference type="EMBL" id="AKT42948.1"/>
    </source>
</evidence>
<dbReference type="InterPro" id="IPR009075">
    <property type="entry name" value="AcylCo_DH/oxidase_C"/>
</dbReference>
<comment type="similarity">
    <text evidence="2 7">Belongs to the acyl-CoA dehydrogenase family.</text>
</comment>
<dbReference type="OrthoDB" id="9765339at2"/>
<dbReference type="GO" id="GO:0033539">
    <property type="term" value="P:fatty acid beta-oxidation using acyl-CoA dehydrogenase"/>
    <property type="evidence" value="ECO:0007669"/>
    <property type="project" value="TreeGrafter"/>
</dbReference>